<protein>
    <submittedName>
        <fullName evidence="1">Uncharacterized protein</fullName>
    </submittedName>
</protein>
<dbReference type="EMBL" id="GBXM01037905">
    <property type="protein sequence ID" value="JAH70672.1"/>
    <property type="molecule type" value="Transcribed_RNA"/>
</dbReference>
<dbReference type="AlphaFoldDB" id="A0A0E9UXX9"/>
<reference evidence="1" key="1">
    <citation type="submission" date="2014-11" db="EMBL/GenBank/DDBJ databases">
        <authorList>
            <person name="Amaro Gonzalez C."/>
        </authorList>
    </citation>
    <scope>NUCLEOTIDE SEQUENCE</scope>
</reference>
<accession>A0A0E9UXX9</accession>
<sequence>MVLIHCHKIKSVKYSLSSFHTLRPLVIGKAKSLLNMKAK</sequence>
<evidence type="ECO:0000313" key="1">
    <source>
        <dbReference type="EMBL" id="JAH70672.1"/>
    </source>
</evidence>
<reference evidence="1" key="2">
    <citation type="journal article" date="2015" name="Fish Shellfish Immunol.">
        <title>Early steps in the European eel (Anguilla anguilla)-Vibrio vulnificus interaction in the gills: Role of the RtxA13 toxin.</title>
        <authorList>
            <person name="Callol A."/>
            <person name="Pajuelo D."/>
            <person name="Ebbesson L."/>
            <person name="Teles M."/>
            <person name="MacKenzie S."/>
            <person name="Amaro C."/>
        </authorList>
    </citation>
    <scope>NUCLEOTIDE SEQUENCE</scope>
</reference>
<organism evidence="1">
    <name type="scientific">Anguilla anguilla</name>
    <name type="common">European freshwater eel</name>
    <name type="synonym">Muraena anguilla</name>
    <dbReference type="NCBI Taxonomy" id="7936"/>
    <lineage>
        <taxon>Eukaryota</taxon>
        <taxon>Metazoa</taxon>
        <taxon>Chordata</taxon>
        <taxon>Craniata</taxon>
        <taxon>Vertebrata</taxon>
        <taxon>Euteleostomi</taxon>
        <taxon>Actinopterygii</taxon>
        <taxon>Neopterygii</taxon>
        <taxon>Teleostei</taxon>
        <taxon>Anguilliformes</taxon>
        <taxon>Anguillidae</taxon>
        <taxon>Anguilla</taxon>
    </lineage>
</organism>
<proteinExistence type="predicted"/>
<name>A0A0E9UXX9_ANGAN</name>